<dbReference type="GO" id="GO:0140999">
    <property type="term" value="F:histone H3K4 trimethyltransferase activity"/>
    <property type="evidence" value="ECO:0007669"/>
    <property type="project" value="UniProtKB-EC"/>
</dbReference>
<keyword evidence="9 14" id="KW-0156">Chromatin regulator</keyword>
<dbReference type="AlphaFoldDB" id="C5DCR8"/>
<dbReference type="Gene3D" id="2.170.270.10">
    <property type="entry name" value="SET domain"/>
    <property type="match status" value="1"/>
</dbReference>
<evidence type="ECO:0000256" key="7">
    <source>
        <dbReference type="ARBA" id="ARBA00022679"/>
    </source>
</evidence>
<feature type="compositionally biased region" description="Basic residues" evidence="15">
    <location>
        <begin position="17"/>
        <end position="33"/>
    </location>
</feature>
<proteinExistence type="predicted"/>
<feature type="compositionally biased region" description="Basic and acidic residues" evidence="15">
    <location>
        <begin position="34"/>
        <end position="46"/>
    </location>
</feature>
<dbReference type="GO" id="GO:0005694">
    <property type="term" value="C:chromosome"/>
    <property type="evidence" value="ECO:0007669"/>
    <property type="project" value="UniProtKB-SubCell"/>
</dbReference>
<sequence>MSDYYGRGYDSPYQRYSRGHNGRRAGRRHGGRPPKRESHQYGYSRRDEYLHGETYFPPSSRMSKPVNAVVEPLRPKPQLRFNNDSFREKYHYFDPVSEKLLHRDEMKSWASEKLPKTGYVIVQDQSKDKTRAVMKPRCPDQKAVDPRSQSSPSPESGVYRKRRNQLVSLPRLVYDKHSVGPPPPNEIVVYPVFRDHSSAVQDIAIKNYFSTFGEISHFQSFNDPISALPLYVYVVRYTGPPGNLDAPFRAAYKAAKTFENSHYFVSGFKFAVSINRANYSQKIVDGFIQDNIKQAAKIKKEVERQNSQKQISSGPQAKRLPRDLERVVNGRPSLLVLKRFISIHGLTVEDFKIKLAKYKFSRVLNHSTGIYIVFNDISDARACMFVENDVLAMPSKRRRTPVKVRFSLIESQPSIVATVKRDGLRDQKKTYASEEQLLETAADLIIDELGRALDRDIKRRVIGPLVFDSLNPANYPAITAKKDEEEERKSEQRRVAAEQKQDQQSKSASFDIFNLYGARFRKKNYIKSQIGEQSEPEYESKLKFSSSLKDSGQEKPMAHLLNESSRSNTPLAAENFKSDDEQAQSAVEDDEDEEGFSDVSELPEKKIKTGSSEATTPETESNKYVLNSSRIQELLRIPEKYRPDASEEPKTIYPQDDFDSYEFSSVSLGDFQRAVKDEEDFETLKNILNPPSSALSSNEEYILHSLVHEVSTEAEERHKVSKLQTSANEVPFDESLRSSAGSFKAGGFKKIPDKLKNCYLPHRRKLHQPLNTVYNHQDTPEAVTDVHRNESEKLDMDAHAQEVSSSRVNRAINRRFQQDIEAQKAMIGSESELLTLNQLTKRKKPVTFARSAIHNWGLYALEPIAAKEMIIEYVGEILRQPVAEMRERTYLKSGIGSSYLFRVDESTVIDATKKGGIARFINHCCDPSCTAKIIRVGGRKRIVIYALRDIAANEELTYDYKFERETDDEERLPCFCGAPTCKGFLN</sequence>
<dbReference type="Pfam" id="PF11764">
    <property type="entry name" value="N-SET"/>
    <property type="match status" value="1"/>
</dbReference>
<feature type="compositionally biased region" description="Polar residues" evidence="15">
    <location>
        <begin position="609"/>
        <end position="623"/>
    </location>
</feature>
<evidence type="ECO:0000313" key="19">
    <source>
        <dbReference type="Proteomes" id="UP000002036"/>
    </source>
</evidence>
<organism evidence="18 19">
    <name type="scientific">Lachancea thermotolerans (strain ATCC 56472 / CBS 6340 / NRRL Y-8284)</name>
    <name type="common">Yeast</name>
    <name type="synonym">Kluyveromyces thermotolerans</name>
    <dbReference type="NCBI Taxonomy" id="559295"/>
    <lineage>
        <taxon>Eukaryota</taxon>
        <taxon>Fungi</taxon>
        <taxon>Dikarya</taxon>
        <taxon>Ascomycota</taxon>
        <taxon>Saccharomycotina</taxon>
        <taxon>Saccharomycetes</taxon>
        <taxon>Saccharomycetales</taxon>
        <taxon>Saccharomycetaceae</taxon>
        <taxon>Lachancea</taxon>
    </lineage>
</organism>
<evidence type="ECO:0000256" key="9">
    <source>
        <dbReference type="ARBA" id="ARBA00022853"/>
    </source>
</evidence>
<keyword evidence="8 14" id="KW-0949">S-adenosyl-L-methionine</keyword>
<dbReference type="Proteomes" id="UP000002036">
    <property type="component" value="Chromosome B"/>
</dbReference>
<keyword evidence="7 14" id="KW-0808">Transferase</keyword>
<accession>C5DCR8</accession>
<evidence type="ECO:0000256" key="15">
    <source>
        <dbReference type="SAM" id="MobiDB-lite"/>
    </source>
</evidence>
<dbReference type="PROSITE" id="PS50868">
    <property type="entry name" value="POST_SET"/>
    <property type="match status" value="1"/>
</dbReference>
<dbReference type="InterPro" id="IPR017111">
    <property type="entry name" value="Set1_fungi"/>
</dbReference>
<feature type="compositionally biased region" description="Acidic residues" evidence="15">
    <location>
        <begin position="587"/>
        <end position="596"/>
    </location>
</feature>
<dbReference type="OrthoDB" id="308383at2759"/>
<dbReference type="FunCoup" id="C5DCR8">
    <property type="interactions" value="174"/>
</dbReference>
<feature type="domain" description="Post-SET" evidence="17">
    <location>
        <begin position="970"/>
        <end position="986"/>
    </location>
</feature>
<comment type="function">
    <text evidence="14">Catalytic component of the COMPASS (Set1C) complex that specifically mono-, di- and trimethylates histone H3 to form H3K4me1/2/3. COMPASS recognizes ubiquitinated H2B on one face of the nucleosome which stimulates the methylation of H3 on the opposing face.</text>
</comment>
<dbReference type="GO" id="GO:0045944">
    <property type="term" value="P:positive regulation of transcription by RNA polymerase II"/>
    <property type="evidence" value="ECO:0007669"/>
    <property type="project" value="UniProtKB-ARBA"/>
</dbReference>
<dbReference type="GeneID" id="8290855"/>
<evidence type="ECO:0000256" key="8">
    <source>
        <dbReference type="ARBA" id="ARBA00022691"/>
    </source>
</evidence>
<feature type="compositionally biased region" description="Basic and acidic residues" evidence="15">
    <location>
        <begin position="128"/>
        <end position="145"/>
    </location>
</feature>
<dbReference type="EC" id="2.1.1.354" evidence="3 14"/>
<dbReference type="InterPro" id="IPR046341">
    <property type="entry name" value="SET_dom_sf"/>
</dbReference>
<evidence type="ECO:0000259" key="16">
    <source>
        <dbReference type="PROSITE" id="PS50280"/>
    </source>
</evidence>
<feature type="region of interest" description="Disordered" evidence="15">
    <location>
        <begin position="530"/>
        <end position="623"/>
    </location>
</feature>
<evidence type="ECO:0000256" key="11">
    <source>
        <dbReference type="ARBA" id="ARBA00047571"/>
    </source>
</evidence>
<dbReference type="SMART" id="SM01291">
    <property type="entry name" value="N-SET"/>
    <property type="match status" value="1"/>
</dbReference>
<evidence type="ECO:0000256" key="10">
    <source>
        <dbReference type="ARBA" id="ARBA00023242"/>
    </source>
</evidence>
<reference evidence="18 19" key="1">
    <citation type="journal article" date="2009" name="Genome Res.">
        <title>Comparative genomics of protoploid Saccharomycetaceae.</title>
        <authorList>
            <consortium name="The Genolevures Consortium"/>
            <person name="Souciet J.-L."/>
            <person name="Dujon B."/>
            <person name="Gaillardin C."/>
            <person name="Johnston M."/>
            <person name="Baret P.V."/>
            <person name="Cliften P."/>
            <person name="Sherman D.J."/>
            <person name="Weissenbach J."/>
            <person name="Westhof E."/>
            <person name="Wincker P."/>
            <person name="Jubin C."/>
            <person name="Poulain J."/>
            <person name="Barbe V."/>
            <person name="Segurens B."/>
            <person name="Artiguenave F."/>
            <person name="Anthouard V."/>
            <person name="Vacherie B."/>
            <person name="Val M.-E."/>
            <person name="Fulton R.S."/>
            <person name="Minx P."/>
            <person name="Wilson R."/>
            <person name="Durrens P."/>
            <person name="Jean G."/>
            <person name="Marck C."/>
            <person name="Martin T."/>
            <person name="Nikolski M."/>
            <person name="Rolland T."/>
            <person name="Seret M.-L."/>
            <person name="Casaregola S."/>
            <person name="Despons L."/>
            <person name="Fairhead C."/>
            <person name="Fischer G."/>
            <person name="Lafontaine I."/>
            <person name="Leh V."/>
            <person name="Lemaire M."/>
            <person name="de Montigny J."/>
            <person name="Neuveglise C."/>
            <person name="Thierry A."/>
            <person name="Blanc-Lenfle I."/>
            <person name="Bleykasten C."/>
            <person name="Diffels J."/>
            <person name="Fritsch E."/>
            <person name="Frangeul L."/>
            <person name="Goeffon A."/>
            <person name="Jauniaux N."/>
            <person name="Kachouri-Lafond R."/>
            <person name="Payen C."/>
            <person name="Potier S."/>
            <person name="Pribylova L."/>
            <person name="Ozanne C."/>
            <person name="Richard G.-F."/>
            <person name="Sacerdot C."/>
            <person name="Straub M.-L."/>
            <person name="Talla E."/>
        </authorList>
    </citation>
    <scope>NUCLEOTIDE SEQUENCE [LARGE SCALE GENOMIC DNA]</scope>
    <source>
        <strain evidence="19">ATCC 56472 / CBS 6340 / NRRL Y-8284</strain>
    </source>
</reference>
<dbReference type="EMBL" id="CU928166">
    <property type="protein sequence ID" value="CAR21579.1"/>
    <property type="molecule type" value="Genomic_DNA"/>
</dbReference>
<evidence type="ECO:0000259" key="17">
    <source>
        <dbReference type="PROSITE" id="PS50868"/>
    </source>
</evidence>
<evidence type="ECO:0000256" key="13">
    <source>
        <dbReference type="ARBA" id="ARBA00049129"/>
    </source>
</evidence>
<dbReference type="FunFam" id="2.170.270.10:FF:000056">
    <property type="entry name" value="Histone-lysine N-methyltransferase, H3 lysine-4 specific"/>
    <property type="match status" value="1"/>
</dbReference>
<evidence type="ECO:0000313" key="18">
    <source>
        <dbReference type="EMBL" id="CAR21579.1"/>
    </source>
</evidence>
<dbReference type="RefSeq" id="XP_002552017.1">
    <property type="nucleotide sequence ID" value="XM_002551971.1"/>
</dbReference>
<comment type="catalytic activity">
    <reaction evidence="13">
        <text>N(6),N(6)-dimethyl-L-lysyl(4)-[histone H3] + S-adenosyl-L-methionine = N(6),N(6),N(6)-trimethyl-L-lysyl(4)-[histone H3] + S-adenosyl-L-homocysteine + H(+)</text>
        <dbReference type="Rhea" id="RHEA:60272"/>
        <dbReference type="Rhea" id="RHEA-COMP:15537"/>
        <dbReference type="Rhea" id="RHEA-COMP:15540"/>
        <dbReference type="ChEBI" id="CHEBI:15378"/>
        <dbReference type="ChEBI" id="CHEBI:57856"/>
        <dbReference type="ChEBI" id="CHEBI:59789"/>
        <dbReference type="ChEBI" id="CHEBI:61961"/>
        <dbReference type="ChEBI" id="CHEBI:61976"/>
    </reaction>
</comment>
<dbReference type="Gene3D" id="3.30.70.330">
    <property type="match status" value="1"/>
</dbReference>
<dbReference type="InterPro" id="IPR001214">
    <property type="entry name" value="SET_dom"/>
</dbReference>
<dbReference type="GO" id="GO:0032259">
    <property type="term" value="P:methylation"/>
    <property type="evidence" value="ECO:0007669"/>
    <property type="project" value="UniProtKB-KW"/>
</dbReference>
<dbReference type="Pfam" id="PF21569">
    <property type="entry name" value="SET1_RBD"/>
    <property type="match status" value="1"/>
</dbReference>
<dbReference type="InterPro" id="IPR048669">
    <property type="entry name" value="SET1_RBD"/>
</dbReference>
<dbReference type="GO" id="GO:0048188">
    <property type="term" value="C:Set1C/COMPASS complex"/>
    <property type="evidence" value="ECO:0007669"/>
    <property type="project" value="InterPro"/>
</dbReference>
<dbReference type="eggNOG" id="KOG1080">
    <property type="taxonomic scope" value="Eukaryota"/>
</dbReference>
<dbReference type="InterPro" id="IPR024636">
    <property type="entry name" value="SET_assoc"/>
</dbReference>
<feature type="region of interest" description="Disordered" evidence="15">
    <location>
        <begin position="1"/>
        <end position="46"/>
    </location>
</feature>
<protein>
    <recommendedName>
        <fullName evidence="4 14">Histone-lysine N-methyltransferase, H3 lysine-4 specific</fullName>
        <ecNumber evidence="3 14">2.1.1.354</ecNumber>
    </recommendedName>
</protein>
<name>C5DCR8_LACTC</name>
<dbReference type="Pfam" id="PF11767">
    <property type="entry name" value="SET_assoc"/>
    <property type="match status" value="1"/>
</dbReference>
<keyword evidence="10 14" id="KW-0539">Nucleus</keyword>
<dbReference type="InterPro" id="IPR024657">
    <property type="entry name" value="COMPASS_Set1_N-SET"/>
</dbReference>
<evidence type="ECO:0000256" key="1">
    <source>
        <dbReference type="ARBA" id="ARBA00004123"/>
    </source>
</evidence>
<comment type="catalytic activity">
    <reaction evidence="11 14">
        <text>L-lysyl(4)-[histone H3] + 3 S-adenosyl-L-methionine = N(6),N(6),N(6)-trimethyl-L-lysyl(4)-[histone H3] + 3 S-adenosyl-L-homocysteine + 3 H(+)</text>
        <dbReference type="Rhea" id="RHEA:60260"/>
        <dbReference type="Rhea" id="RHEA-COMP:15537"/>
        <dbReference type="Rhea" id="RHEA-COMP:15547"/>
        <dbReference type="ChEBI" id="CHEBI:15378"/>
        <dbReference type="ChEBI" id="CHEBI:29969"/>
        <dbReference type="ChEBI" id="CHEBI:57856"/>
        <dbReference type="ChEBI" id="CHEBI:59789"/>
        <dbReference type="ChEBI" id="CHEBI:61961"/>
        <dbReference type="EC" id="2.1.1.354"/>
    </reaction>
</comment>
<dbReference type="OMA" id="ERLPCLC"/>
<evidence type="ECO:0000256" key="3">
    <source>
        <dbReference type="ARBA" id="ARBA00012182"/>
    </source>
</evidence>
<gene>
    <name evidence="18" type="ordered locus">KLTH0B05280g</name>
</gene>
<evidence type="ECO:0000256" key="5">
    <source>
        <dbReference type="ARBA" id="ARBA00022454"/>
    </source>
</evidence>
<comment type="subcellular location">
    <subcellularLocation>
        <location evidence="2">Chromosome</location>
    </subcellularLocation>
    <subcellularLocation>
        <location evidence="1 14">Nucleus</location>
    </subcellularLocation>
</comment>
<dbReference type="InterPro" id="IPR044570">
    <property type="entry name" value="Set1-like"/>
</dbReference>
<dbReference type="Pfam" id="PF00856">
    <property type="entry name" value="SET"/>
    <property type="match status" value="1"/>
</dbReference>
<dbReference type="PANTHER" id="PTHR45814">
    <property type="entry name" value="HISTONE-LYSINE N-METHYLTRANSFERASE SETD1"/>
    <property type="match status" value="1"/>
</dbReference>
<dbReference type="KEGG" id="lth:KLTH0B05280g"/>
<dbReference type="InterPro" id="IPR003616">
    <property type="entry name" value="Post-SET_dom"/>
</dbReference>
<keyword evidence="19" id="KW-1185">Reference proteome</keyword>
<dbReference type="InParanoid" id="C5DCR8"/>
<evidence type="ECO:0000256" key="14">
    <source>
        <dbReference type="PIRNR" id="PIRNR037104"/>
    </source>
</evidence>
<comment type="subunit">
    <text evidence="14">Component of the COMPASS (Set1C) complex.</text>
</comment>
<dbReference type="InterPro" id="IPR012677">
    <property type="entry name" value="Nucleotide-bd_a/b_plait_sf"/>
</dbReference>
<feature type="region of interest" description="Disordered" evidence="15">
    <location>
        <begin position="128"/>
        <end position="161"/>
    </location>
</feature>
<evidence type="ECO:0000256" key="6">
    <source>
        <dbReference type="ARBA" id="ARBA00022603"/>
    </source>
</evidence>
<keyword evidence="6 14" id="KW-0489">Methyltransferase</keyword>
<keyword evidence="5 14" id="KW-0158">Chromosome</keyword>
<dbReference type="PIRSF" id="PIRSF037104">
    <property type="entry name" value="Histone_H3-K4_mtfrase_Set1_fun"/>
    <property type="match status" value="1"/>
</dbReference>
<dbReference type="HOGENOM" id="CLU_004391_1_0_1"/>
<dbReference type="SMART" id="SM00317">
    <property type="entry name" value="SET"/>
    <property type="match status" value="1"/>
</dbReference>
<dbReference type="PROSITE" id="PS51572">
    <property type="entry name" value="SAM_MT43_1"/>
    <property type="match status" value="1"/>
</dbReference>
<evidence type="ECO:0000256" key="4">
    <source>
        <dbReference type="ARBA" id="ARBA00015839"/>
    </source>
</evidence>
<evidence type="ECO:0000256" key="2">
    <source>
        <dbReference type="ARBA" id="ARBA00004286"/>
    </source>
</evidence>
<comment type="catalytic activity">
    <reaction evidence="12">
        <text>N(6)-methyl-L-lysyl(4)-[histone H3] + S-adenosyl-L-methionine = N(6),N(6)-dimethyl-L-lysyl(4)-[histone H3] + S-adenosyl-L-homocysteine + H(+)</text>
        <dbReference type="Rhea" id="RHEA:60268"/>
        <dbReference type="Rhea" id="RHEA-COMP:15540"/>
        <dbReference type="Rhea" id="RHEA-COMP:15543"/>
        <dbReference type="ChEBI" id="CHEBI:15378"/>
        <dbReference type="ChEBI" id="CHEBI:57856"/>
        <dbReference type="ChEBI" id="CHEBI:59789"/>
        <dbReference type="ChEBI" id="CHEBI:61929"/>
        <dbReference type="ChEBI" id="CHEBI:61976"/>
    </reaction>
</comment>
<dbReference type="STRING" id="559295.C5DCR8"/>
<dbReference type="SUPFAM" id="SSF82199">
    <property type="entry name" value="SET domain"/>
    <property type="match status" value="1"/>
</dbReference>
<dbReference type="PANTHER" id="PTHR45814:SF2">
    <property type="entry name" value="HISTONE-LYSINE N-METHYLTRANSFERASE SETD1"/>
    <property type="match status" value="1"/>
</dbReference>
<feature type="domain" description="SET" evidence="16">
    <location>
        <begin position="844"/>
        <end position="961"/>
    </location>
</feature>
<evidence type="ECO:0000256" key="12">
    <source>
        <dbReference type="ARBA" id="ARBA00047583"/>
    </source>
</evidence>
<dbReference type="SMART" id="SM00508">
    <property type="entry name" value="PostSET"/>
    <property type="match status" value="1"/>
</dbReference>
<dbReference type="PROSITE" id="PS50280">
    <property type="entry name" value="SET"/>
    <property type="match status" value="1"/>
</dbReference>